<dbReference type="Proteomes" id="UP000001887">
    <property type="component" value="Chromosome"/>
</dbReference>
<dbReference type="HOGENOM" id="CLU_1169812_0_0_0"/>
<name>D2QWD7_PIRSD</name>
<keyword evidence="3" id="KW-1185">Reference proteome</keyword>
<feature type="transmembrane region" description="Helical" evidence="1">
    <location>
        <begin position="16"/>
        <end position="38"/>
    </location>
</feature>
<organism evidence="2 3">
    <name type="scientific">Pirellula staleyi (strain ATCC 27377 / DSM 6068 / ICPB 4128)</name>
    <name type="common">Pirella staleyi</name>
    <dbReference type="NCBI Taxonomy" id="530564"/>
    <lineage>
        <taxon>Bacteria</taxon>
        <taxon>Pseudomonadati</taxon>
        <taxon>Planctomycetota</taxon>
        <taxon>Planctomycetia</taxon>
        <taxon>Pirellulales</taxon>
        <taxon>Pirellulaceae</taxon>
        <taxon>Pirellula</taxon>
    </lineage>
</organism>
<gene>
    <name evidence="2" type="ordered locus">Psta_1335</name>
</gene>
<feature type="transmembrane region" description="Helical" evidence="1">
    <location>
        <begin position="44"/>
        <end position="65"/>
    </location>
</feature>
<evidence type="ECO:0000313" key="2">
    <source>
        <dbReference type="EMBL" id="ADB16012.1"/>
    </source>
</evidence>
<evidence type="ECO:0000256" key="1">
    <source>
        <dbReference type="SAM" id="Phobius"/>
    </source>
</evidence>
<dbReference type="EMBL" id="CP001848">
    <property type="protein sequence ID" value="ADB16012.1"/>
    <property type="molecule type" value="Genomic_DNA"/>
</dbReference>
<keyword evidence="1" id="KW-1133">Transmembrane helix</keyword>
<keyword evidence="1" id="KW-0812">Transmembrane</keyword>
<dbReference type="STRING" id="530564.Psta_1335"/>
<accession>D2QWD7</accession>
<proteinExistence type="predicted"/>
<sequence length="237" mass="24799">MHSATATTARDDLQAVIVRAVIGAAATSLLVVLVVLALTQLTLGLALVVISGSLVSLGLVIYCFLLDRAAATETLSVARIAPAATSEIRLPSPPATAPEVEQETELAANLLRESALDETLLEATSVDENALEEESAELPDGATLRLTRYERPGEGSSLVAAVRIVPEQGETTHVLHLLFQPPFEASPTVEAEVAEGDAELSTTLVEPYGCRLEVKLAPGTSGPVVLQLVAYLESPSL</sequence>
<dbReference type="AlphaFoldDB" id="D2QWD7"/>
<protein>
    <submittedName>
        <fullName evidence="2">Uncharacterized protein</fullName>
    </submittedName>
</protein>
<dbReference type="KEGG" id="psl:Psta_1335"/>
<reference evidence="2 3" key="1">
    <citation type="journal article" date="2009" name="Stand. Genomic Sci.">
        <title>Complete genome sequence of Pirellula staleyi type strain (ATCC 27377).</title>
        <authorList>
            <person name="Clum A."/>
            <person name="Tindall B.J."/>
            <person name="Sikorski J."/>
            <person name="Ivanova N."/>
            <person name="Mavrommatis K."/>
            <person name="Lucas S."/>
            <person name="Glavina del Rio T."/>
            <person name="Nolan M."/>
            <person name="Chen F."/>
            <person name="Tice H."/>
            <person name="Pitluck S."/>
            <person name="Cheng J.F."/>
            <person name="Chertkov O."/>
            <person name="Brettin T."/>
            <person name="Han C."/>
            <person name="Detter J.C."/>
            <person name="Kuske C."/>
            <person name="Bruce D."/>
            <person name="Goodwin L."/>
            <person name="Ovchinikova G."/>
            <person name="Pati A."/>
            <person name="Mikhailova N."/>
            <person name="Chen A."/>
            <person name="Palaniappan K."/>
            <person name="Land M."/>
            <person name="Hauser L."/>
            <person name="Chang Y.J."/>
            <person name="Jeffries C.D."/>
            <person name="Chain P."/>
            <person name="Rohde M."/>
            <person name="Goker M."/>
            <person name="Bristow J."/>
            <person name="Eisen J.A."/>
            <person name="Markowitz V."/>
            <person name="Hugenholtz P."/>
            <person name="Kyrpides N.C."/>
            <person name="Klenk H.P."/>
            <person name="Lapidus A."/>
        </authorList>
    </citation>
    <scope>NUCLEOTIDE SEQUENCE [LARGE SCALE GENOMIC DNA]</scope>
    <source>
        <strain evidence="3">ATCC 27377 / DSM 6068 / ICPB 4128</strain>
    </source>
</reference>
<evidence type="ECO:0000313" key="3">
    <source>
        <dbReference type="Proteomes" id="UP000001887"/>
    </source>
</evidence>
<keyword evidence="1" id="KW-0472">Membrane</keyword>